<dbReference type="PROSITE" id="PS00107">
    <property type="entry name" value="PROTEIN_KINASE_ATP"/>
    <property type="match status" value="1"/>
</dbReference>
<dbReference type="Pfam" id="PF00017">
    <property type="entry name" value="SH2"/>
    <property type="match status" value="1"/>
</dbReference>
<reference evidence="13" key="2">
    <citation type="journal article" date="2018" name="Environ. Sci. Technol.">
        <title>The Toxicogenome of Hyalella azteca: A Model for Sediment Ecotoxicology and Evolutionary Toxicology.</title>
        <authorList>
            <person name="Poynton H.C."/>
            <person name="Hasenbein S."/>
            <person name="Benoit J.B."/>
            <person name="Sepulveda M.S."/>
            <person name="Poelchau M.F."/>
            <person name="Hughes D.S.T."/>
            <person name="Murali S.C."/>
            <person name="Chen S."/>
            <person name="Glastad K.M."/>
            <person name="Goodisman M.A.D."/>
            <person name="Werren J.H."/>
            <person name="Vineis J.H."/>
            <person name="Bowen J.L."/>
            <person name="Friedrich M."/>
            <person name="Jones J."/>
            <person name="Robertson H.M."/>
            <person name="Feyereisen R."/>
            <person name="Mechler-Hickson A."/>
            <person name="Mathers N."/>
            <person name="Lee C.E."/>
            <person name="Colbourne J.K."/>
            <person name="Biales A."/>
            <person name="Johnston J.S."/>
            <person name="Wellborn G.A."/>
            <person name="Rosendale A.J."/>
            <person name="Cridge A.G."/>
            <person name="Munoz-Torres M.C."/>
            <person name="Bain P.A."/>
            <person name="Manny A.R."/>
            <person name="Major K.M."/>
            <person name="Lambert F.N."/>
            <person name="Vulpe C.D."/>
            <person name="Tuck P."/>
            <person name="Blalock B.J."/>
            <person name="Lin Y.Y."/>
            <person name="Smith M.E."/>
            <person name="Ochoa-Acuna H."/>
            <person name="Chen M.M."/>
            <person name="Childers C.P."/>
            <person name="Qu J."/>
            <person name="Dugan S."/>
            <person name="Lee S.L."/>
            <person name="Chao H."/>
            <person name="Dinh H."/>
            <person name="Han Y."/>
            <person name="Doddapaneni H."/>
            <person name="Worley K.C."/>
            <person name="Muzny D.M."/>
            <person name="Gibbs R.A."/>
            <person name="Richards S."/>
        </authorList>
    </citation>
    <scope>NUCLEOTIDE SEQUENCE</scope>
    <source>
        <strain evidence="13">HAZT.00-mixed</strain>
        <tissue evidence="13">Whole organism</tissue>
    </source>
</reference>
<dbReference type="Proteomes" id="UP000711488">
    <property type="component" value="Unassembled WGS sequence"/>
</dbReference>
<dbReference type="PROSITE" id="PS50011">
    <property type="entry name" value="PROTEIN_KINASE_DOM"/>
    <property type="match status" value="1"/>
</dbReference>
<keyword evidence="3 9" id="KW-0547">Nucleotide-binding</keyword>
<dbReference type="Gene3D" id="3.30.505.10">
    <property type="entry name" value="SH2 domain"/>
    <property type="match status" value="1"/>
</dbReference>
<dbReference type="Gene3D" id="1.10.510.10">
    <property type="entry name" value="Transferase(Phosphotransferase) domain 1"/>
    <property type="match status" value="1"/>
</dbReference>
<keyword evidence="2" id="KW-0808">Transferase</keyword>
<dbReference type="PRINTS" id="PR00109">
    <property type="entry name" value="TYRKINASE"/>
</dbReference>
<dbReference type="InterPro" id="IPR008266">
    <property type="entry name" value="Tyr_kinase_AS"/>
</dbReference>
<evidence type="ECO:0000256" key="10">
    <source>
        <dbReference type="SAM" id="MobiDB-lite"/>
    </source>
</evidence>
<dbReference type="GO" id="GO:0002009">
    <property type="term" value="P:morphogenesis of an epithelium"/>
    <property type="evidence" value="ECO:0007669"/>
    <property type="project" value="UniProtKB-ARBA"/>
</dbReference>
<dbReference type="InterPro" id="IPR036860">
    <property type="entry name" value="SH2_dom_sf"/>
</dbReference>
<sequence length="324" mass="36588">MDREATEALLRPAEVPPMTHLVRKSVKETDFVISYKKLEGNSFGHRKIFKHGDSYWTKPDMRFSSMAELVQHSSSANKWILFDKFYETHTQQVSPNSSVGSNTADTEADYEASAYSEETIGVTLPESNDNIAATSGNTATTGQEEEEQVDKSDWYLNPGDVTKEQRLGAGNYGEVWKVVLRRSGKVFAMKTMKPAKMALEEFEKEVTTMMSFRHPNLVKTYGVCSDPYESFILIDYLVNGSLMDYMKDAREGKKNPLSEGQKYQIACGVLKGMKYLSEENCIHRDLAARNVLLTDDLTPRVADFGLALLVDPVRPTLTSVWRCW</sequence>
<dbReference type="EMBL" id="JQDR03003460">
    <property type="protein sequence ID" value="KAA0202505.1"/>
    <property type="molecule type" value="Genomic_DNA"/>
</dbReference>
<evidence type="ECO:0000259" key="12">
    <source>
        <dbReference type="PROSITE" id="PS50011"/>
    </source>
</evidence>
<name>A0A6A0HBY7_HYAAZ</name>
<dbReference type="Pfam" id="PF07714">
    <property type="entry name" value="PK_Tyr_Ser-Thr"/>
    <property type="match status" value="1"/>
</dbReference>
<dbReference type="InterPro" id="IPR000719">
    <property type="entry name" value="Prot_kinase_dom"/>
</dbReference>
<dbReference type="PROSITE" id="PS00109">
    <property type="entry name" value="PROTEIN_KINASE_TYR"/>
    <property type="match status" value="1"/>
</dbReference>
<dbReference type="InterPro" id="IPR000980">
    <property type="entry name" value="SH2"/>
</dbReference>
<evidence type="ECO:0000256" key="4">
    <source>
        <dbReference type="ARBA" id="ARBA00022777"/>
    </source>
</evidence>
<dbReference type="InterPro" id="IPR020635">
    <property type="entry name" value="Tyr_kinase_cat_dom"/>
</dbReference>
<dbReference type="SMART" id="SM00219">
    <property type="entry name" value="TyrKc"/>
    <property type="match status" value="1"/>
</dbReference>
<accession>A0A6A0HBY7</accession>
<dbReference type="GO" id="GO:0004715">
    <property type="term" value="F:non-membrane spanning protein tyrosine kinase activity"/>
    <property type="evidence" value="ECO:0007669"/>
    <property type="project" value="UniProtKB-EC"/>
</dbReference>
<evidence type="ECO:0000256" key="7">
    <source>
        <dbReference type="ARBA" id="ARBA00051245"/>
    </source>
</evidence>
<reference evidence="13" key="3">
    <citation type="submission" date="2019-06" db="EMBL/GenBank/DDBJ databases">
        <authorList>
            <person name="Poynton C."/>
            <person name="Hasenbein S."/>
            <person name="Benoit J.B."/>
            <person name="Sepulveda M.S."/>
            <person name="Poelchau M.F."/>
            <person name="Murali S.C."/>
            <person name="Chen S."/>
            <person name="Glastad K.M."/>
            <person name="Werren J.H."/>
            <person name="Vineis J.H."/>
            <person name="Bowen J.L."/>
            <person name="Friedrich M."/>
            <person name="Jones J."/>
            <person name="Robertson H.M."/>
            <person name="Feyereisen R."/>
            <person name="Mechler-Hickson A."/>
            <person name="Mathers N."/>
            <person name="Lee C.E."/>
            <person name="Colbourne J.K."/>
            <person name="Biales A."/>
            <person name="Johnston J.S."/>
            <person name="Wellborn G.A."/>
            <person name="Rosendale A.J."/>
            <person name="Cridge A.G."/>
            <person name="Munoz-Torres M.C."/>
            <person name="Bain P.A."/>
            <person name="Manny A.R."/>
            <person name="Major K.M."/>
            <person name="Lambert F.N."/>
            <person name="Vulpe C.D."/>
            <person name="Tuck P."/>
            <person name="Blalock B.J."/>
            <person name="Lin Y.-Y."/>
            <person name="Smith M.E."/>
            <person name="Ochoa-Acuna H."/>
            <person name="Chen M.-J.M."/>
            <person name="Childers C.P."/>
            <person name="Qu J."/>
            <person name="Dugan S."/>
            <person name="Lee S.L."/>
            <person name="Chao H."/>
            <person name="Dinh H."/>
            <person name="Han Y."/>
            <person name="Doddapaneni H."/>
            <person name="Worley K.C."/>
            <person name="Muzny D.M."/>
            <person name="Gibbs R.A."/>
            <person name="Richards S."/>
        </authorList>
    </citation>
    <scope>NUCLEOTIDE SEQUENCE</scope>
    <source>
        <strain evidence="13">HAZT.00-mixed</strain>
        <tissue evidence="13">Whole organism</tissue>
    </source>
</reference>
<keyword evidence="8" id="KW-0727">SH2 domain</keyword>
<keyword evidence="5 9" id="KW-0067">ATP-binding</keyword>
<gene>
    <name evidence="13" type="ORF">HAZT_HAZT009169</name>
</gene>
<organism evidence="13">
    <name type="scientific">Hyalella azteca</name>
    <name type="common">Amphipod</name>
    <dbReference type="NCBI Taxonomy" id="294128"/>
    <lineage>
        <taxon>Eukaryota</taxon>
        <taxon>Metazoa</taxon>
        <taxon>Ecdysozoa</taxon>
        <taxon>Arthropoda</taxon>
        <taxon>Crustacea</taxon>
        <taxon>Multicrustacea</taxon>
        <taxon>Malacostraca</taxon>
        <taxon>Eumalacostraca</taxon>
        <taxon>Peracarida</taxon>
        <taxon>Amphipoda</taxon>
        <taxon>Senticaudata</taxon>
        <taxon>Talitrida</taxon>
        <taxon>Talitroidea</taxon>
        <taxon>Hyalellidae</taxon>
        <taxon>Hyalella</taxon>
    </lineage>
</organism>
<evidence type="ECO:0000256" key="3">
    <source>
        <dbReference type="ARBA" id="ARBA00022741"/>
    </source>
</evidence>
<comment type="catalytic activity">
    <reaction evidence="7">
        <text>L-tyrosyl-[protein] + ATP = O-phospho-L-tyrosyl-[protein] + ADP + H(+)</text>
        <dbReference type="Rhea" id="RHEA:10596"/>
        <dbReference type="Rhea" id="RHEA-COMP:10136"/>
        <dbReference type="Rhea" id="RHEA-COMP:20101"/>
        <dbReference type="ChEBI" id="CHEBI:15378"/>
        <dbReference type="ChEBI" id="CHEBI:30616"/>
        <dbReference type="ChEBI" id="CHEBI:46858"/>
        <dbReference type="ChEBI" id="CHEBI:61978"/>
        <dbReference type="ChEBI" id="CHEBI:456216"/>
        <dbReference type="EC" id="2.7.10.2"/>
    </reaction>
</comment>
<dbReference type="OrthoDB" id="346907at2759"/>
<dbReference type="SUPFAM" id="SSF56112">
    <property type="entry name" value="Protein kinase-like (PK-like)"/>
    <property type="match status" value="1"/>
</dbReference>
<feature type="domain" description="Protein kinase" evidence="12">
    <location>
        <begin position="161"/>
        <end position="324"/>
    </location>
</feature>
<evidence type="ECO:0000256" key="2">
    <source>
        <dbReference type="ARBA" id="ARBA00022679"/>
    </source>
</evidence>
<evidence type="ECO:0000256" key="6">
    <source>
        <dbReference type="ARBA" id="ARBA00023137"/>
    </source>
</evidence>
<keyword evidence="4" id="KW-0418">Kinase</keyword>
<dbReference type="InterPro" id="IPR001245">
    <property type="entry name" value="Ser-Thr/Tyr_kinase_cat_dom"/>
</dbReference>
<feature type="domain" description="SH2" evidence="11">
    <location>
        <begin position="1"/>
        <end position="72"/>
    </location>
</feature>
<dbReference type="PANTHER" id="PTHR24418">
    <property type="entry name" value="TYROSINE-PROTEIN KINASE"/>
    <property type="match status" value="1"/>
</dbReference>
<proteinExistence type="predicted"/>
<evidence type="ECO:0000256" key="1">
    <source>
        <dbReference type="ARBA" id="ARBA00011903"/>
    </source>
</evidence>
<evidence type="ECO:0000256" key="5">
    <source>
        <dbReference type="ARBA" id="ARBA00022840"/>
    </source>
</evidence>
<dbReference type="EC" id="2.7.10.2" evidence="1"/>
<evidence type="ECO:0000256" key="9">
    <source>
        <dbReference type="PROSITE-ProRule" id="PRU10141"/>
    </source>
</evidence>
<reference evidence="13" key="1">
    <citation type="submission" date="2014-08" db="EMBL/GenBank/DDBJ databases">
        <authorList>
            <person name="Murali S."/>
            <person name="Richards S."/>
            <person name="Bandaranaike D."/>
            <person name="Bellair M."/>
            <person name="Blankenburg K."/>
            <person name="Chao H."/>
            <person name="Dinh H."/>
            <person name="Doddapaneni H."/>
            <person name="Dugan-Rocha S."/>
            <person name="Elkadiri S."/>
            <person name="Gnanaolivu R."/>
            <person name="Hughes D."/>
            <person name="Lee S."/>
            <person name="Li M."/>
            <person name="Ming W."/>
            <person name="Munidasa M."/>
            <person name="Muniz J."/>
            <person name="Nguyen L."/>
            <person name="Osuji N."/>
            <person name="Pu L.-L."/>
            <person name="Puazo M."/>
            <person name="Skinner E."/>
            <person name="Qu C."/>
            <person name="Quiroz J."/>
            <person name="Raj R."/>
            <person name="Weissenberger G."/>
            <person name="Xin Y."/>
            <person name="Zou X."/>
            <person name="Han Y."/>
            <person name="Worley K."/>
            <person name="Muzny D."/>
            <person name="Gibbs R."/>
        </authorList>
    </citation>
    <scope>NUCLEOTIDE SEQUENCE</scope>
    <source>
        <strain evidence="13">HAZT.00-mixed</strain>
        <tissue evidence="13">Whole organism</tissue>
    </source>
</reference>
<evidence type="ECO:0000256" key="8">
    <source>
        <dbReference type="PROSITE-ProRule" id="PRU00191"/>
    </source>
</evidence>
<dbReference type="GO" id="GO:0005524">
    <property type="term" value="F:ATP binding"/>
    <property type="evidence" value="ECO:0007669"/>
    <property type="project" value="UniProtKB-UniRule"/>
</dbReference>
<feature type="compositionally biased region" description="Polar residues" evidence="10">
    <location>
        <begin position="127"/>
        <end position="142"/>
    </location>
</feature>
<feature type="binding site" evidence="9">
    <location>
        <position position="190"/>
    </location>
    <ligand>
        <name>ATP</name>
        <dbReference type="ChEBI" id="CHEBI:30616"/>
    </ligand>
</feature>
<keyword evidence="6" id="KW-0829">Tyrosine-protein kinase</keyword>
<dbReference type="InterPro" id="IPR050198">
    <property type="entry name" value="Non-receptor_tyrosine_kinases"/>
</dbReference>
<evidence type="ECO:0000313" key="13">
    <source>
        <dbReference type="EMBL" id="KAA0202505.1"/>
    </source>
</evidence>
<evidence type="ECO:0000259" key="11">
    <source>
        <dbReference type="PROSITE" id="PS50001"/>
    </source>
</evidence>
<feature type="region of interest" description="Disordered" evidence="10">
    <location>
        <begin position="127"/>
        <end position="149"/>
    </location>
</feature>
<comment type="caution">
    <text evidence="13">The sequence shown here is derived from an EMBL/GenBank/DDBJ whole genome shotgun (WGS) entry which is preliminary data.</text>
</comment>
<protein>
    <recommendedName>
        <fullName evidence="1">non-specific protein-tyrosine kinase</fullName>
        <ecNumber evidence="1">2.7.10.2</ecNumber>
    </recommendedName>
</protein>
<dbReference type="InterPro" id="IPR017441">
    <property type="entry name" value="Protein_kinase_ATP_BS"/>
</dbReference>
<dbReference type="CDD" id="cd00173">
    <property type="entry name" value="SH2"/>
    <property type="match status" value="1"/>
</dbReference>
<dbReference type="AlphaFoldDB" id="A0A6A0HBY7"/>
<dbReference type="InterPro" id="IPR011009">
    <property type="entry name" value="Kinase-like_dom_sf"/>
</dbReference>
<dbReference type="SUPFAM" id="SSF55550">
    <property type="entry name" value="SH2 domain"/>
    <property type="match status" value="1"/>
</dbReference>
<dbReference type="PROSITE" id="PS50001">
    <property type="entry name" value="SH2"/>
    <property type="match status" value="1"/>
</dbReference>